<keyword evidence="5" id="KW-0651">Protein splicing</keyword>
<keyword evidence="4" id="KW-0068">Autocatalytic cleavage</keyword>
<evidence type="ECO:0000313" key="9">
    <source>
        <dbReference type="Proteomes" id="UP000029348"/>
    </source>
</evidence>
<dbReference type="InterPro" id="IPR027434">
    <property type="entry name" value="Homing_endonucl"/>
</dbReference>
<dbReference type="GO" id="GO:0016787">
    <property type="term" value="F:hydrolase activity"/>
    <property type="evidence" value="ECO:0007669"/>
    <property type="project" value="UniProtKB-KW"/>
</dbReference>
<evidence type="ECO:0000256" key="4">
    <source>
        <dbReference type="ARBA" id="ARBA00022813"/>
    </source>
</evidence>
<evidence type="ECO:0000313" key="8">
    <source>
        <dbReference type="EMBL" id="AIM41015.1"/>
    </source>
</evidence>
<dbReference type="InterPro" id="IPR001650">
    <property type="entry name" value="Helicase_C-like"/>
</dbReference>
<keyword evidence="1 8" id="KW-0489">Methyltransferase</keyword>
<dbReference type="Gene3D" id="3.40.50.150">
    <property type="entry name" value="Vaccinia Virus protein VP39"/>
    <property type="match status" value="2"/>
</dbReference>
<evidence type="ECO:0000256" key="3">
    <source>
        <dbReference type="ARBA" id="ARBA00022801"/>
    </source>
</evidence>
<dbReference type="InterPro" id="IPR004042">
    <property type="entry name" value="Intein_endonuc_central"/>
</dbReference>
<dbReference type="InterPro" id="IPR006141">
    <property type="entry name" value="Intein_N"/>
</dbReference>
<keyword evidence="3" id="KW-0378">Hydrolase</keyword>
<evidence type="ECO:0000256" key="5">
    <source>
        <dbReference type="ARBA" id="ARBA00023000"/>
    </source>
</evidence>
<dbReference type="InterPro" id="IPR038718">
    <property type="entry name" value="SNF2-like_sf"/>
</dbReference>
<evidence type="ECO:0000259" key="7">
    <source>
        <dbReference type="PROSITE" id="PS51194"/>
    </source>
</evidence>
<dbReference type="Gene3D" id="3.10.28.10">
    <property type="entry name" value="Homing endonucleases"/>
    <property type="match status" value="1"/>
</dbReference>
<dbReference type="PANTHER" id="PTHR45766">
    <property type="entry name" value="DNA ANNEALING HELICASE AND ENDONUCLEASE ZRANB3 FAMILY MEMBER"/>
    <property type="match status" value="1"/>
</dbReference>
<dbReference type="SUPFAM" id="SSF52540">
    <property type="entry name" value="P-loop containing nucleoside triphosphate hydrolases"/>
    <property type="match status" value="2"/>
</dbReference>
<accession>A0A088F7T9</accession>
<dbReference type="GO" id="GO:0004519">
    <property type="term" value="F:endonuclease activity"/>
    <property type="evidence" value="ECO:0007669"/>
    <property type="project" value="InterPro"/>
</dbReference>
<dbReference type="Pfam" id="PF01555">
    <property type="entry name" value="N6_N4_Mtase"/>
    <property type="match status" value="1"/>
</dbReference>
<reference evidence="8 9" key="1">
    <citation type="submission" date="2014-07" db="EMBL/GenBank/DDBJ databases">
        <authorList>
            <person name="Nurko I."/>
            <person name="Arora N."/>
            <person name="Mosteller S."/>
            <person name="Bari R."/>
            <person name="McNulty L."/>
            <person name="Schmidt T."/>
            <person name="Mehalik H."/>
            <person name="Reinhart E."/>
            <person name="Winders D.C."/>
            <person name="Nootbar H.A."/>
            <person name="Reilly M.A."/>
            <person name="Gough E."/>
            <person name="Gregory S."/>
            <person name="Harbaugh B."/>
            <person name="Kaur B."/>
            <person name="Siesel C."/>
            <person name="Warwar S."/>
            <person name="Breitenberger C.A."/>
            <person name="Daniels C.J."/>
            <person name="Ball S.L."/>
            <person name="Buck G.A."/>
            <person name="Campbell R."/>
            <person name="Carvalho M.R."/>
            <person name="Duckworth R.A."/>
            <person name="Dunn T."/>
            <person name="Halpern C."/>
            <person name="Johnson A."/>
            <person name="Kiflezghi M.G."/>
            <person name="Lee V."/>
            <person name="Loviza R.A."/>
            <person name="Serrano M.G."/>
            <person name="Shah Z.V."/>
            <person name="Sharma K."/>
            <person name="Voegtly L.J."/>
            <person name="Walstead R."/>
            <person name="Wang Y.P."/>
            <person name="Bradley K.W."/>
            <person name="Barker L.P."/>
            <person name="Asai D.J."/>
            <person name="Bowman C.A."/>
            <person name="Russell D.A."/>
            <person name="Pope W.H."/>
            <person name="Jacobs-Sera D."/>
            <person name="Hendrix R.W."/>
            <person name="Hatfull G.F."/>
        </authorList>
    </citation>
    <scope>NUCLEOTIDE SEQUENCE [LARGE SCALE GENOMIC DNA]</scope>
</reference>
<dbReference type="Gene3D" id="3.40.50.10810">
    <property type="entry name" value="Tandem AAA-ATPase domain"/>
    <property type="match status" value="1"/>
</dbReference>
<dbReference type="PANTHER" id="PTHR45766:SF6">
    <property type="entry name" value="SWI_SNF-RELATED MATRIX-ASSOCIATED ACTIN-DEPENDENT REGULATOR OF CHROMATIN SUBFAMILY A-LIKE PROTEIN 1"/>
    <property type="match status" value="1"/>
</dbReference>
<dbReference type="SUPFAM" id="SSF51294">
    <property type="entry name" value="Hedgehog/intein (Hint) domain"/>
    <property type="match status" value="1"/>
</dbReference>
<sequence>MIDYEDLDVRRCRRRIAGSRVMTVEQLAFGSESESISYTEFVAAKARFDNAYGHQVGPDDVHPMLLPHQRDLVRWAVAGGRRAIFAAFGLGKTVMQLEIVRLSLAKHGGGKGLIVMPLGVRIEFAHDANMLGIETRFVRRTEEVGGDGIYLTNYESVRDGKLDPTLFTAVSLDEASVLRSFGSKTYQSFLELFDGVPYRYVATATPSPNRYKELIHYAGYLGVMDTGAALTRWFQRDSTKANNLTLYPHKEHEFWLWLNTWAAFVQSPADLGHDATGYDLPPLEVLWHEVDPPADDFDFERDGQGQLVRGVNLGLPQAAAEKRRSLDARLSKLVEIVTDHAEHGEGQIVIWCDLNDEQRAIEKALEDAGLSFSSVYGSLDPDEVERRLADWKNRDTYALIGKPVMLGQGMNLQQAHVCVYIGITHKFNDLIQSLHRIQRFGQTHPCTAHLIHSETEREVVRVIREKWAQHRELTSTMTTIIHEYGLDPEAISEALQRSIGCERIEASGEGWLFANNDCVPETNSMADNSVDLIVTSIPFSNHYEYTPSYNDFGHTDDNAHFWAQMDYLTPQLLRILAPGRIYACHVKDRILFGNVTGAGVPTVSPFHAEAIFHGRKHGFDYLGMIIVVTDVVRENNQTYRLGWSEQCKDATKMGVGSPEYVLLFHKPQTDRSKGYADTPVTKSKDDYTRARWQVDAHAFWRSSGNRSLTADELAALPPDQLAALFTKHSLQDVYDYQSHVRIGEQLEGRGALPATFMAIAPGSWSPHVWHDVNRMITLNGEQKRRNVQMHVCLARGSLVLTKGGYKPIQEVNVGELVLTHRGRWRPVLVKQNTGVRPVVNLRAQGVPGAVMTPDHKVWTRDTRGYASRSFRTAKRQQPRWVEAAETVGSYVNRKLAPEESAAGDLTLWWTVGRWLADGHIDGRGCAVISVGRDKADEFNARIGRFGGNPARELTALQYQLRDPGHELRAILKDCGAGAAGKHLPAVAFTLPVDQARALLDGYLSGDGHYLPCRRRWTASSVSKELMLGIAYLAQRVYGAVASVYPGRLERDGVIQGRAVHMRQDWVLSFDVDDDQRRKRAPILDDGAWMKVRSAEPVGEVETWNLRVAEDESFHAEGLVVKNCPLQFDIVDRLITRFSNPGELVFDPFGGLGTVPLRALKLGRRGRGVELNPGYYFDAVKYLQAEERQRDMPSLFDLEDAS</sequence>
<dbReference type="GO" id="GO:0032259">
    <property type="term" value="P:methylation"/>
    <property type="evidence" value="ECO:0007669"/>
    <property type="project" value="UniProtKB-KW"/>
</dbReference>
<evidence type="ECO:0000256" key="2">
    <source>
        <dbReference type="ARBA" id="ARBA00022679"/>
    </source>
</evidence>
<dbReference type="InterPro" id="IPR027417">
    <property type="entry name" value="P-loop_NTPase"/>
</dbReference>
<dbReference type="InterPro" id="IPR036844">
    <property type="entry name" value="Hint_dom_sf"/>
</dbReference>
<evidence type="ECO:0000259" key="6">
    <source>
        <dbReference type="PROSITE" id="PS50819"/>
    </source>
</evidence>
<gene>
    <name evidence="8" type="primary">68</name>
    <name evidence="8" type="ORF">PBI_SQUIRTY_68</name>
</gene>
<feature type="domain" description="DOD-type homing endonuclease" evidence="6">
    <location>
        <begin position="910"/>
        <end position="1038"/>
    </location>
</feature>
<keyword evidence="9" id="KW-1185">Reference proteome</keyword>
<dbReference type="GO" id="GO:0003677">
    <property type="term" value="F:DNA binding"/>
    <property type="evidence" value="ECO:0007669"/>
    <property type="project" value="InterPro"/>
</dbReference>
<dbReference type="Proteomes" id="UP000029348">
    <property type="component" value="Segment"/>
</dbReference>
<dbReference type="PROSITE" id="PS51194">
    <property type="entry name" value="HELICASE_CTER"/>
    <property type="match status" value="1"/>
</dbReference>
<feature type="domain" description="Helicase C-terminal" evidence="7">
    <location>
        <begin position="332"/>
        <end position="481"/>
    </location>
</feature>
<dbReference type="InterPro" id="IPR029063">
    <property type="entry name" value="SAM-dependent_MTases_sf"/>
</dbReference>
<dbReference type="PROSITE" id="PS50817">
    <property type="entry name" value="INTEIN_N_TER"/>
    <property type="match status" value="1"/>
</dbReference>
<dbReference type="SUPFAM" id="SSF53335">
    <property type="entry name" value="S-adenosyl-L-methionine-dependent methyltransferases"/>
    <property type="match status" value="1"/>
</dbReference>
<dbReference type="PROSITE" id="PS50819">
    <property type="entry name" value="INTEIN_ENDONUCLEASE"/>
    <property type="match status" value="1"/>
</dbReference>
<dbReference type="EMBL" id="KM101124">
    <property type="protein sequence ID" value="AIM41015.1"/>
    <property type="molecule type" value="Genomic_DNA"/>
</dbReference>
<dbReference type="RefSeq" id="YP_009124620.1">
    <property type="nucleotide sequence ID" value="NC_026588.1"/>
</dbReference>
<dbReference type="KEGG" id="vg:23679123"/>
<name>A0A088F7T9_9CAUD</name>
<dbReference type="GO" id="GO:0016539">
    <property type="term" value="P:intein-mediated protein splicing"/>
    <property type="evidence" value="ECO:0007669"/>
    <property type="project" value="InterPro"/>
</dbReference>
<protein>
    <submittedName>
        <fullName evidence="8">DNA methylase</fullName>
    </submittedName>
</protein>
<dbReference type="Gene3D" id="2.170.16.10">
    <property type="entry name" value="Hedgehog/Intein (Hint) domain"/>
    <property type="match status" value="1"/>
</dbReference>
<dbReference type="SUPFAM" id="SSF55608">
    <property type="entry name" value="Homing endonucleases"/>
    <property type="match status" value="1"/>
</dbReference>
<organism evidence="8 9">
    <name type="scientific">Mycobacterium phage Squirty</name>
    <dbReference type="NCBI Taxonomy" id="1527512"/>
    <lineage>
        <taxon>Viruses</taxon>
        <taxon>Duplodnaviria</taxon>
        <taxon>Heunggongvirae</taxon>
        <taxon>Uroviricota</taxon>
        <taxon>Caudoviricetes</taxon>
        <taxon>Gracegardnervirinae</taxon>
        <taxon>Squirtyvirus</taxon>
        <taxon>Squirtyvirus squirty</taxon>
        <taxon>Mycobacterium virus Squirty</taxon>
    </lineage>
</organism>
<dbReference type="Gene3D" id="3.40.50.300">
    <property type="entry name" value="P-loop containing nucleotide triphosphate hydrolases"/>
    <property type="match status" value="1"/>
</dbReference>
<dbReference type="GeneID" id="23679123"/>
<keyword evidence="2" id="KW-0808">Transferase</keyword>
<evidence type="ECO:0000256" key="1">
    <source>
        <dbReference type="ARBA" id="ARBA00022603"/>
    </source>
</evidence>
<dbReference type="GO" id="GO:0008170">
    <property type="term" value="F:N-methyltransferase activity"/>
    <property type="evidence" value="ECO:0007669"/>
    <property type="project" value="InterPro"/>
</dbReference>
<proteinExistence type="predicted"/>
<dbReference type="Pfam" id="PF00271">
    <property type="entry name" value="Helicase_C"/>
    <property type="match status" value="1"/>
</dbReference>
<dbReference type="InterPro" id="IPR002941">
    <property type="entry name" value="DNA_methylase_N4/N6"/>
</dbReference>